<organism evidence="1 2">
    <name type="scientific">Halocynthiibacter halioticoli</name>
    <dbReference type="NCBI Taxonomy" id="2986804"/>
    <lineage>
        <taxon>Bacteria</taxon>
        <taxon>Pseudomonadati</taxon>
        <taxon>Pseudomonadota</taxon>
        <taxon>Alphaproteobacteria</taxon>
        <taxon>Rhodobacterales</taxon>
        <taxon>Paracoccaceae</taxon>
        <taxon>Halocynthiibacter</taxon>
    </lineage>
</organism>
<evidence type="ECO:0000313" key="2">
    <source>
        <dbReference type="Proteomes" id="UP001208041"/>
    </source>
</evidence>
<dbReference type="RefSeq" id="WP_263952297.1">
    <property type="nucleotide sequence ID" value="NZ_JAOYFC010000001.1"/>
</dbReference>
<evidence type="ECO:0000313" key="1">
    <source>
        <dbReference type="EMBL" id="MCV6823453.1"/>
    </source>
</evidence>
<dbReference type="Proteomes" id="UP001208041">
    <property type="component" value="Unassembled WGS sequence"/>
</dbReference>
<reference evidence="1" key="1">
    <citation type="submission" date="2022-10" db="EMBL/GenBank/DDBJ databases">
        <authorList>
            <person name="Yue Y."/>
        </authorList>
    </citation>
    <scope>NUCLEOTIDE SEQUENCE</scope>
    <source>
        <strain evidence="1">Z654</strain>
    </source>
</reference>
<dbReference type="AlphaFoldDB" id="A0AAE3LQF6"/>
<accession>A0AAE3LQF6</accession>
<dbReference type="EMBL" id="JAOYFC010000001">
    <property type="protein sequence ID" value="MCV6823453.1"/>
    <property type="molecule type" value="Genomic_DNA"/>
</dbReference>
<proteinExistence type="predicted"/>
<comment type="caution">
    <text evidence="1">The sequence shown here is derived from an EMBL/GenBank/DDBJ whole genome shotgun (WGS) entry which is preliminary data.</text>
</comment>
<name>A0AAE3LQF6_9RHOB</name>
<protein>
    <submittedName>
        <fullName evidence="1">Uncharacterized protein</fullName>
    </submittedName>
</protein>
<gene>
    <name evidence="1" type="ORF">OH136_02700</name>
</gene>
<keyword evidence="2" id="KW-1185">Reference proteome</keyword>
<sequence>MPAHVHVRHMEASLDYDEPTCVTVPNGTTKPSHVYPLVVGEALMASPAPQFPLAFPAADDIHDATQNVIDGSLAR</sequence>